<evidence type="ECO:0000256" key="10">
    <source>
        <dbReference type="ARBA" id="ARBA00022989"/>
    </source>
</evidence>
<keyword evidence="3" id="KW-0723">Serine/threonine-protein kinase</keyword>
<protein>
    <recommendedName>
        <fullName evidence="2">non-specific serine/threonine protein kinase</fullName>
        <ecNumber evidence="2">2.7.11.1</ecNumber>
    </recommendedName>
</protein>
<evidence type="ECO:0000313" key="19">
    <source>
        <dbReference type="Proteomes" id="UP001324115"/>
    </source>
</evidence>
<evidence type="ECO:0000259" key="17">
    <source>
        <dbReference type="PROSITE" id="PS50011"/>
    </source>
</evidence>
<dbReference type="PROSITE" id="PS50011">
    <property type="entry name" value="PROTEIN_KINASE_DOM"/>
    <property type="match status" value="1"/>
</dbReference>
<dbReference type="Gene3D" id="3.30.200.20">
    <property type="entry name" value="Phosphorylase Kinase, domain 1"/>
    <property type="match status" value="1"/>
</dbReference>
<evidence type="ECO:0000256" key="9">
    <source>
        <dbReference type="ARBA" id="ARBA00022840"/>
    </source>
</evidence>
<dbReference type="SUPFAM" id="SSF56112">
    <property type="entry name" value="Protein kinase-like (PK-like)"/>
    <property type="match status" value="1"/>
</dbReference>
<keyword evidence="8" id="KW-0418">Kinase</keyword>
<reference evidence="18 19" key="1">
    <citation type="journal article" date="2023" name="G3 (Bethesda)">
        <title>A haplotype-resolved chromosome-scale genome for Quercus rubra L. provides insights into the genetics of adaptive traits for red oak species.</title>
        <authorList>
            <person name="Kapoor B."/>
            <person name="Jenkins J."/>
            <person name="Schmutz J."/>
            <person name="Zhebentyayeva T."/>
            <person name="Kuelheim C."/>
            <person name="Coggeshall M."/>
            <person name="Heim C."/>
            <person name="Lasky J.R."/>
            <person name="Leites L."/>
            <person name="Islam-Faridi N."/>
            <person name="Romero-Severson J."/>
            <person name="DeLeo V.L."/>
            <person name="Lucas S.M."/>
            <person name="Lazic D."/>
            <person name="Gailing O."/>
            <person name="Carlson J."/>
            <person name="Staton M."/>
        </authorList>
    </citation>
    <scope>NUCLEOTIDE SEQUENCE [LARGE SCALE GENOMIC DNA]</scope>
    <source>
        <strain evidence="18">Pseudo-F2</strain>
    </source>
</reference>
<dbReference type="Gene3D" id="1.10.510.10">
    <property type="entry name" value="Transferase(Phosphotransferase) domain 1"/>
    <property type="match status" value="1"/>
</dbReference>
<comment type="catalytic activity">
    <reaction evidence="12">
        <text>L-threonyl-[protein] + ATP = O-phospho-L-threonyl-[protein] + ADP + H(+)</text>
        <dbReference type="Rhea" id="RHEA:46608"/>
        <dbReference type="Rhea" id="RHEA-COMP:11060"/>
        <dbReference type="Rhea" id="RHEA-COMP:11605"/>
        <dbReference type="ChEBI" id="CHEBI:15378"/>
        <dbReference type="ChEBI" id="CHEBI:30013"/>
        <dbReference type="ChEBI" id="CHEBI:30616"/>
        <dbReference type="ChEBI" id="CHEBI:61977"/>
        <dbReference type="ChEBI" id="CHEBI:456216"/>
        <dbReference type="EC" id="2.7.11.1"/>
    </reaction>
</comment>
<evidence type="ECO:0000256" key="2">
    <source>
        <dbReference type="ARBA" id="ARBA00012513"/>
    </source>
</evidence>
<dbReference type="AlphaFoldDB" id="A0AAN7EHU2"/>
<dbReference type="InterPro" id="IPR000719">
    <property type="entry name" value="Prot_kinase_dom"/>
</dbReference>
<dbReference type="PROSITE" id="PS00107">
    <property type="entry name" value="PROTEIN_KINASE_ATP"/>
    <property type="match status" value="1"/>
</dbReference>
<organism evidence="18 19">
    <name type="scientific">Quercus rubra</name>
    <name type="common">Northern red oak</name>
    <name type="synonym">Quercus borealis</name>
    <dbReference type="NCBI Taxonomy" id="3512"/>
    <lineage>
        <taxon>Eukaryota</taxon>
        <taxon>Viridiplantae</taxon>
        <taxon>Streptophyta</taxon>
        <taxon>Embryophyta</taxon>
        <taxon>Tracheophyta</taxon>
        <taxon>Spermatophyta</taxon>
        <taxon>Magnoliopsida</taxon>
        <taxon>eudicotyledons</taxon>
        <taxon>Gunneridae</taxon>
        <taxon>Pentapetalae</taxon>
        <taxon>rosids</taxon>
        <taxon>fabids</taxon>
        <taxon>Fagales</taxon>
        <taxon>Fagaceae</taxon>
        <taxon>Quercus</taxon>
    </lineage>
</organism>
<dbReference type="GO" id="GO:0016020">
    <property type="term" value="C:membrane"/>
    <property type="evidence" value="ECO:0007669"/>
    <property type="project" value="UniProtKB-SubCell"/>
</dbReference>
<sequence>MFFDIVKRKLSHHTSFFNLPLWALILVLIAIFFVVLSGIIVCLYFICYLRRRKSYKAKFCMSNPIASKNHPYHSSRLSSLDRRLLSRNMYEIEMNNSNSRSGKGHPVLLSDPWSSQKRWTGSIKKCDVTDLEEVARYLPMAEDVWRGCRFSLKEIEMATNGLAKENVIGMGDNGIVYRGILLDNTRVAVKKLLSSSSCQAEDFIAEVEAFGQVRHKNLVKLLGYCIEGTTRMLVYEYVDNGNLYQWLHENPEEVSPLPWNIRMKIIQGIAKGLAYLHEDLEPKVIHRFLKSSNILLDHQWNPKITDFGLAKLFGPEWGRIIMESLGYVAPECASTDEFPEKTDVYSFGILVMEIISGWTPLDCHQREPHLIEWLKSMVVNQKIDNVVDPKLSEIPCSKELKRIVLVALRCVDPDIKDRPNMGDVIHMLEPCDMILNNGSRIRRETSHGNYLEKRVVAIADDDPERTDQGESGSDTLPVNVVGTDTTDHEGL</sequence>
<evidence type="ECO:0000256" key="1">
    <source>
        <dbReference type="ARBA" id="ARBA00004167"/>
    </source>
</evidence>
<evidence type="ECO:0000256" key="15">
    <source>
        <dbReference type="SAM" id="MobiDB-lite"/>
    </source>
</evidence>
<dbReference type="EC" id="2.7.11.1" evidence="2"/>
<comment type="caution">
    <text evidence="18">The sequence shown here is derived from an EMBL/GenBank/DDBJ whole genome shotgun (WGS) entry which is preliminary data.</text>
</comment>
<gene>
    <name evidence="18" type="ORF">RGQ29_030057</name>
</gene>
<name>A0AAN7EHU2_QUERU</name>
<dbReference type="GO" id="GO:0004674">
    <property type="term" value="F:protein serine/threonine kinase activity"/>
    <property type="evidence" value="ECO:0007669"/>
    <property type="project" value="UniProtKB-KW"/>
</dbReference>
<dbReference type="Pfam" id="PF07714">
    <property type="entry name" value="PK_Tyr_Ser-Thr"/>
    <property type="match status" value="1"/>
</dbReference>
<dbReference type="InterPro" id="IPR001245">
    <property type="entry name" value="Ser-Thr/Tyr_kinase_cat_dom"/>
</dbReference>
<keyword evidence="4" id="KW-0597">Phosphoprotein</keyword>
<dbReference type="FunFam" id="3.30.200.20:FF:000178">
    <property type="entry name" value="serine/threonine-protein kinase PBS1-like"/>
    <property type="match status" value="1"/>
</dbReference>
<feature type="transmembrane region" description="Helical" evidence="16">
    <location>
        <begin position="20"/>
        <end position="49"/>
    </location>
</feature>
<evidence type="ECO:0000256" key="4">
    <source>
        <dbReference type="ARBA" id="ARBA00022553"/>
    </source>
</evidence>
<proteinExistence type="predicted"/>
<dbReference type="InterPro" id="IPR052232">
    <property type="entry name" value="RLK_Ser/Thr-Kinase"/>
</dbReference>
<evidence type="ECO:0000256" key="7">
    <source>
        <dbReference type="ARBA" id="ARBA00022741"/>
    </source>
</evidence>
<dbReference type="PANTHER" id="PTHR47984:SF15">
    <property type="entry name" value="PROTEIN KINASE DOMAIN-CONTAINING PROTEIN"/>
    <property type="match status" value="1"/>
</dbReference>
<comment type="catalytic activity">
    <reaction evidence="13">
        <text>L-seryl-[protein] + ATP = O-phospho-L-seryl-[protein] + ADP + H(+)</text>
        <dbReference type="Rhea" id="RHEA:17989"/>
        <dbReference type="Rhea" id="RHEA-COMP:9863"/>
        <dbReference type="Rhea" id="RHEA-COMP:11604"/>
        <dbReference type="ChEBI" id="CHEBI:15378"/>
        <dbReference type="ChEBI" id="CHEBI:29999"/>
        <dbReference type="ChEBI" id="CHEBI:30616"/>
        <dbReference type="ChEBI" id="CHEBI:83421"/>
        <dbReference type="ChEBI" id="CHEBI:456216"/>
        <dbReference type="EC" id="2.7.11.1"/>
    </reaction>
</comment>
<dbReference type="InterPro" id="IPR017441">
    <property type="entry name" value="Protein_kinase_ATP_BS"/>
</dbReference>
<dbReference type="Proteomes" id="UP001324115">
    <property type="component" value="Unassembled WGS sequence"/>
</dbReference>
<accession>A0AAN7EHU2</accession>
<keyword evidence="7 14" id="KW-0547">Nucleotide-binding</keyword>
<keyword evidence="19" id="KW-1185">Reference proteome</keyword>
<keyword evidence="6 16" id="KW-0812">Transmembrane</keyword>
<evidence type="ECO:0000256" key="14">
    <source>
        <dbReference type="PROSITE-ProRule" id="PRU10141"/>
    </source>
</evidence>
<evidence type="ECO:0000313" key="18">
    <source>
        <dbReference type="EMBL" id="KAK4571475.1"/>
    </source>
</evidence>
<keyword evidence="10 16" id="KW-1133">Transmembrane helix</keyword>
<keyword evidence="5" id="KW-0808">Transferase</keyword>
<evidence type="ECO:0000256" key="6">
    <source>
        <dbReference type="ARBA" id="ARBA00022692"/>
    </source>
</evidence>
<evidence type="ECO:0000256" key="13">
    <source>
        <dbReference type="ARBA" id="ARBA00048679"/>
    </source>
</evidence>
<feature type="region of interest" description="Disordered" evidence="15">
    <location>
        <begin position="459"/>
        <end position="491"/>
    </location>
</feature>
<evidence type="ECO:0000256" key="16">
    <source>
        <dbReference type="SAM" id="Phobius"/>
    </source>
</evidence>
<feature type="domain" description="Protein kinase" evidence="17">
    <location>
        <begin position="162"/>
        <end position="435"/>
    </location>
</feature>
<evidence type="ECO:0000256" key="11">
    <source>
        <dbReference type="ARBA" id="ARBA00023136"/>
    </source>
</evidence>
<evidence type="ECO:0000256" key="8">
    <source>
        <dbReference type="ARBA" id="ARBA00022777"/>
    </source>
</evidence>
<dbReference type="GO" id="GO:0005524">
    <property type="term" value="F:ATP binding"/>
    <property type="evidence" value="ECO:0007669"/>
    <property type="project" value="UniProtKB-UniRule"/>
</dbReference>
<dbReference type="FunFam" id="1.10.510.10:FF:000035">
    <property type="entry name" value="Putative receptor-like serine/threonine-protein kinase"/>
    <property type="match status" value="1"/>
</dbReference>
<feature type="binding site" evidence="14">
    <location>
        <position position="191"/>
    </location>
    <ligand>
        <name>ATP</name>
        <dbReference type="ChEBI" id="CHEBI:30616"/>
    </ligand>
</feature>
<evidence type="ECO:0000256" key="3">
    <source>
        <dbReference type="ARBA" id="ARBA00022527"/>
    </source>
</evidence>
<comment type="subcellular location">
    <subcellularLocation>
        <location evidence="1">Membrane</location>
        <topology evidence="1">Single-pass membrane protein</topology>
    </subcellularLocation>
</comment>
<dbReference type="EMBL" id="JAXUIC010000009">
    <property type="protein sequence ID" value="KAK4571475.1"/>
    <property type="molecule type" value="Genomic_DNA"/>
</dbReference>
<dbReference type="PANTHER" id="PTHR47984">
    <property type="entry name" value="OS01G0323000 PROTEIN"/>
    <property type="match status" value="1"/>
</dbReference>
<dbReference type="InterPro" id="IPR011009">
    <property type="entry name" value="Kinase-like_dom_sf"/>
</dbReference>
<evidence type="ECO:0000256" key="5">
    <source>
        <dbReference type="ARBA" id="ARBA00022679"/>
    </source>
</evidence>
<keyword evidence="9 14" id="KW-0067">ATP-binding</keyword>
<keyword evidence="11 16" id="KW-0472">Membrane</keyword>
<evidence type="ECO:0000256" key="12">
    <source>
        <dbReference type="ARBA" id="ARBA00047899"/>
    </source>
</evidence>